<proteinExistence type="predicted"/>
<dbReference type="PANTHER" id="PTHR36453:SF1">
    <property type="entry name" value="RIGHT HANDED BETA HELIX DOMAIN-CONTAINING PROTEIN"/>
    <property type="match status" value="1"/>
</dbReference>
<comment type="caution">
    <text evidence="3">The sequence shown here is derived from an EMBL/GenBank/DDBJ whole genome shotgun (WGS) entry which is preliminary data.</text>
</comment>
<dbReference type="InterPro" id="IPR011050">
    <property type="entry name" value="Pectin_lyase_fold/virulence"/>
</dbReference>
<keyword evidence="1" id="KW-0732">Signal</keyword>
<reference evidence="3 4" key="1">
    <citation type="submission" date="2023-10" db="EMBL/GenBank/DDBJ databases">
        <authorList>
            <person name="Venkata Ramana C."/>
            <person name="Sasikala C."/>
            <person name="Dhurka M."/>
        </authorList>
    </citation>
    <scope>NUCLEOTIDE SEQUENCE [LARGE SCALE GENOMIC DNA]</scope>
    <source>
        <strain evidence="3 4">KCTC 32151</strain>
    </source>
</reference>
<dbReference type="InterPro" id="IPR006311">
    <property type="entry name" value="TAT_signal"/>
</dbReference>
<dbReference type="EMBL" id="JAWLIP010000007">
    <property type="protein sequence ID" value="MDV6227632.1"/>
    <property type="molecule type" value="Genomic_DNA"/>
</dbReference>
<dbReference type="PROSITE" id="PS51318">
    <property type="entry name" value="TAT"/>
    <property type="match status" value="1"/>
</dbReference>
<accession>A0ABU4AN00</accession>
<dbReference type="Pfam" id="PF13229">
    <property type="entry name" value="Beta_helix"/>
    <property type="match status" value="1"/>
</dbReference>
<feature type="chain" id="PRO_5047534035" evidence="1">
    <location>
        <begin position="25"/>
        <end position="455"/>
    </location>
</feature>
<dbReference type="InterPro" id="IPR022388">
    <property type="entry name" value="CHP03808"/>
</dbReference>
<gene>
    <name evidence="3" type="ORF">R2G56_15130</name>
</gene>
<name>A0ABU4AN00_9HYPH</name>
<evidence type="ECO:0000313" key="4">
    <source>
        <dbReference type="Proteomes" id="UP001185659"/>
    </source>
</evidence>
<evidence type="ECO:0000256" key="1">
    <source>
        <dbReference type="SAM" id="SignalP"/>
    </source>
</evidence>
<dbReference type="NCBIfam" id="TIGR03807">
    <property type="entry name" value="RR_fam_repeat"/>
    <property type="match status" value="2"/>
</dbReference>
<dbReference type="InterPro" id="IPR039448">
    <property type="entry name" value="Beta_helix"/>
</dbReference>
<dbReference type="RefSeq" id="WP_317561837.1">
    <property type="nucleotide sequence ID" value="NZ_JAWLIP010000007.1"/>
</dbReference>
<dbReference type="InterPro" id="IPR012334">
    <property type="entry name" value="Pectin_lyas_fold"/>
</dbReference>
<feature type="domain" description="Right handed beta helix" evidence="2">
    <location>
        <begin position="221"/>
        <end position="389"/>
    </location>
</feature>
<dbReference type="Gene3D" id="2.160.20.10">
    <property type="entry name" value="Single-stranded right-handed beta-helix, Pectin lyase-like"/>
    <property type="match status" value="3"/>
</dbReference>
<organism evidence="3 4">
    <name type="scientific">Nitratireductor aquimarinus</name>
    <dbReference type="NCBI Taxonomy" id="889300"/>
    <lineage>
        <taxon>Bacteria</taxon>
        <taxon>Pseudomonadati</taxon>
        <taxon>Pseudomonadota</taxon>
        <taxon>Alphaproteobacteria</taxon>
        <taxon>Hyphomicrobiales</taxon>
        <taxon>Phyllobacteriaceae</taxon>
        <taxon>Nitratireductor</taxon>
    </lineage>
</organism>
<protein>
    <submittedName>
        <fullName evidence="3">TIGR03808 family TAT-translocated repetitive protein</fullName>
    </submittedName>
</protein>
<dbReference type="SMART" id="SM00710">
    <property type="entry name" value="PbH1"/>
    <property type="match status" value="9"/>
</dbReference>
<dbReference type="PANTHER" id="PTHR36453">
    <property type="entry name" value="SECRETED PROTEIN-RELATED"/>
    <property type="match status" value="1"/>
</dbReference>
<evidence type="ECO:0000259" key="2">
    <source>
        <dbReference type="Pfam" id="PF13229"/>
    </source>
</evidence>
<evidence type="ECO:0000313" key="3">
    <source>
        <dbReference type="EMBL" id="MDV6227632.1"/>
    </source>
</evidence>
<sequence length="455" mass="47074">MNRRRFLRASAGFAVLGLSMPHLAFADAALGRTAAGAASARDFGVDPNSATDQTSPLTALLERASAESIPVFLPPGRYRLSGLSLPRQVRLIGVPGATRLVQERAGAFLSARDSEHLSLSGLALDGVYMPLSGDVRALLDIDGAEHLAIEQCAFRASSGSGLALRRARGRIRDSEIADASDYALYALDSDGLDISANTIADCGNGGILVHRSSPGADGSRIAGNRITRIRADRGGTGQYGNGVNAYRADNLRISDNEITDCAFSAIRGNSAGNLQISGNTCLRSGETALYAEFAFQGAVITGNLVDGAAHGISMGNFDKGGRLCACTGNIVRNLSANGPYPSPMAGFGIGINVEADSAVTGNVIENAPLAGIRMGWGPFLRNITASGNVIRKAKTGIIVSVVEGTGAAVISGNVFEDTPDGAVVGHRWADAITGDLLRAGSKDIPHLTVADNRAD</sequence>
<dbReference type="NCBIfam" id="TIGR03808">
    <property type="entry name" value="RR_plus_rpt_1"/>
    <property type="match status" value="1"/>
</dbReference>
<dbReference type="Proteomes" id="UP001185659">
    <property type="component" value="Unassembled WGS sequence"/>
</dbReference>
<dbReference type="InterPro" id="IPR006626">
    <property type="entry name" value="PbH1"/>
</dbReference>
<keyword evidence="4" id="KW-1185">Reference proteome</keyword>
<feature type="signal peptide" evidence="1">
    <location>
        <begin position="1"/>
        <end position="24"/>
    </location>
</feature>
<dbReference type="InterPro" id="IPR022444">
    <property type="entry name" value="Cofactor-bd_rpt"/>
</dbReference>
<dbReference type="SUPFAM" id="SSF51126">
    <property type="entry name" value="Pectin lyase-like"/>
    <property type="match status" value="1"/>
</dbReference>